<proteinExistence type="predicted"/>
<dbReference type="AlphaFoldDB" id="A0A1D3JI12"/>
<protein>
    <submittedName>
        <fullName evidence="2">Fam-m protein</fullName>
    </submittedName>
</protein>
<dbReference type="InterPro" id="IPR022139">
    <property type="entry name" value="Fam-L/Fam-M-like_plasmodium"/>
</dbReference>
<dbReference type="VEuPathDB" id="PlasmoDB:PmUG01_00020000"/>
<name>A0A1D3JI12_PLAMA</name>
<evidence type="ECO:0000256" key="1">
    <source>
        <dbReference type="SAM" id="Phobius"/>
    </source>
</evidence>
<organism evidence="2 3">
    <name type="scientific">Plasmodium malariae</name>
    <dbReference type="NCBI Taxonomy" id="5858"/>
    <lineage>
        <taxon>Eukaryota</taxon>
        <taxon>Sar</taxon>
        <taxon>Alveolata</taxon>
        <taxon>Apicomplexa</taxon>
        <taxon>Aconoidasida</taxon>
        <taxon>Haemosporida</taxon>
        <taxon>Plasmodiidae</taxon>
        <taxon>Plasmodium</taxon>
        <taxon>Plasmodium (Plasmodium)</taxon>
    </lineage>
</organism>
<keyword evidence="1" id="KW-0812">Transmembrane</keyword>
<dbReference type="Pfam" id="PF12420">
    <property type="entry name" value="DUF3671"/>
    <property type="match status" value="1"/>
</dbReference>
<feature type="transmembrane region" description="Helical" evidence="1">
    <location>
        <begin position="212"/>
        <end position="234"/>
    </location>
</feature>
<dbReference type="RefSeq" id="XP_028859276.1">
    <property type="nucleotide sequence ID" value="XM_029006755.1"/>
</dbReference>
<dbReference type="KEGG" id="pmal:PMUG01_00020000"/>
<dbReference type="GeneID" id="39865657"/>
<gene>
    <name evidence="2" type="primary">PmUG01_00020000</name>
    <name evidence="2" type="ORF">PMUG01_00020000</name>
</gene>
<keyword evidence="1" id="KW-1133">Transmembrane helix</keyword>
<feature type="transmembrane region" description="Helical" evidence="1">
    <location>
        <begin position="163"/>
        <end position="185"/>
    </location>
</feature>
<reference evidence="2 3" key="1">
    <citation type="submission" date="2016-06" db="EMBL/GenBank/DDBJ databases">
        <authorList>
            <consortium name="Pathogen Informatics"/>
        </authorList>
    </citation>
    <scope>NUCLEOTIDE SEQUENCE [LARGE SCALE GENOMIC DNA]</scope>
</reference>
<accession>A0A1D3JI12</accession>
<keyword evidence="1" id="KW-0472">Membrane</keyword>
<keyword evidence="3" id="KW-1185">Reference proteome</keyword>
<sequence>MEHKIKQIIFIKIFVFIFLFWICHLKSYMIIFDKSFEEYYNIYRKLDTRIFRLLTIYKHDKDSYILGLKQNILNNTDYKKKNITINEKEAQFKRKKSNKNLLNKAQYYTEVIDYSNGIFDGKHFHFEKKWIKQKDYSHFLEKKRRLCDIALGKIKFRRYRYGVVLFLIFIMLGVLYIIGDIYVSWKKVGVKIRKNLDSIIKIPESLDPYTCAILYAIDIVIFSILIIITIPRILKNKEIYNKLKLMNE</sequence>
<evidence type="ECO:0000313" key="2">
    <source>
        <dbReference type="EMBL" id="SBT86054.1"/>
    </source>
</evidence>
<feature type="transmembrane region" description="Helical" evidence="1">
    <location>
        <begin position="6"/>
        <end position="25"/>
    </location>
</feature>
<dbReference type="Proteomes" id="UP000219813">
    <property type="component" value="Unassembled WGS sequence"/>
</dbReference>
<evidence type="ECO:0000313" key="3">
    <source>
        <dbReference type="Proteomes" id="UP000219813"/>
    </source>
</evidence>
<dbReference type="EMBL" id="FLRL01000045">
    <property type="protein sequence ID" value="SBT86054.1"/>
    <property type="molecule type" value="Genomic_DNA"/>
</dbReference>